<feature type="compositionally biased region" description="Low complexity" evidence="1">
    <location>
        <begin position="632"/>
        <end position="646"/>
    </location>
</feature>
<dbReference type="PANTHER" id="PTHR42736:SF1">
    <property type="entry name" value="PROTEIN-GLUTAMINE GAMMA-GLUTAMYLTRANSFERASE"/>
    <property type="match status" value="1"/>
</dbReference>
<dbReference type="Pfam" id="PF01841">
    <property type="entry name" value="Transglut_core"/>
    <property type="match status" value="1"/>
</dbReference>
<keyword evidence="5" id="KW-1185">Reference proteome</keyword>
<proteinExistence type="predicted"/>
<dbReference type="PANTHER" id="PTHR42736">
    <property type="entry name" value="PROTEIN-GLUTAMINE GAMMA-GLUTAMYLTRANSFERASE"/>
    <property type="match status" value="1"/>
</dbReference>
<feature type="compositionally biased region" description="Basic and acidic residues" evidence="1">
    <location>
        <begin position="8"/>
        <end position="22"/>
    </location>
</feature>
<evidence type="ECO:0000256" key="2">
    <source>
        <dbReference type="SAM" id="Phobius"/>
    </source>
</evidence>
<dbReference type="Pfam" id="PF11992">
    <property type="entry name" value="TgpA_N"/>
    <property type="match status" value="1"/>
</dbReference>
<feature type="region of interest" description="Disordered" evidence="1">
    <location>
        <begin position="591"/>
        <end position="646"/>
    </location>
</feature>
<feature type="transmembrane region" description="Helical" evidence="2">
    <location>
        <begin position="168"/>
        <end position="186"/>
    </location>
</feature>
<feature type="region of interest" description="Disordered" evidence="1">
    <location>
        <begin position="1"/>
        <end position="24"/>
    </location>
</feature>
<dbReference type="InterPro" id="IPR021878">
    <property type="entry name" value="TgpA_N"/>
</dbReference>
<dbReference type="SUPFAM" id="SSF54001">
    <property type="entry name" value="Cysteine proteinases"/>
    <property type="match status" value="1"/>
</dbReference>
<feature type="domain" description="Transglutaminase-like" evidence="3">
    <location>
        <begin position="504"/>
        <end position="597"/>
    </location>
</feature>
<feature type="transmembrane region" description="Helical" evidence="2">
    <location>
        <begin position="192"/>
        <end position="210"/>
    </location>
</feature>
<feature type="transmembrane region" description="Helical" evidence="2">
    <location>
        <begin position="231"/>
        <end position="252"/>
    </location>
</feature>
<dbReference type="Gene3D" id="3.10.620.30">
    <property type="match status" value="1"/>
</dbReference>
<dbReference type="InterPro" id="IPR052901">
    <property type="entry name" value="Bact_TGase-like"/>
</dbReference>
<evidence type="ECO:0000259" key="3">
    <source>
        <dbReference type="SMART" id="SM00460"/>
    </source>
</evidence>
<dbReference type="InterPro" id="IPR038765">
    <property type="entry name" value="Papain-like_cys_pep_sf"/>
</dbReference>
<keyword evidence="2" id="KW-0472">Membrane</keyword>
<dbReference type="RefSeq" id="WP_188947490.1">
    <property type="nucleotide sequence ID" value="NZ_BMPH01000003.1"/>
</dbReference>
<reference evidence="4 5" key="1">
    <citation type="submission" date="2021-03" db="EMBL/GenBank/DDBJ databases">
        <title>Sequencing the genomes of 1000 actinobacteria strains.</title>
        <authorList>
            <person name="Klenk H.-P."/>
        </authorList>
    </citation>
    <scope>NUCLEOTIDE SEQUENCE [LARGE SCALE GENOMIC DNA]</scope>
    <source>
        <strain evidence="4 5">DSM 20168</strain>
    </source>
</reference>
<dbReference type="SMART" id="SM00460">
    <property type="entry name" value="TGc"/>
    <property type="match status" value="1"/>
</dbReference>
<name>A0ABS4XQB4_GLUPR</name>
<evidence type="ECO:0000313" key="5">
    <source>
        <dbReference type="Proteomes" id="UP001195422"/>
    </source>
</evidence>
<keyword evidence="2" id="KW-1133">Transmembrane helix</keyword>
<sequence>MSAALHDSPARPAREAEPRRPAPTEPLAHNLLARATAAVCLAVAVLAGFSSLTGVVEGRAWFPGLVLPVLAIHLSAGVLRGISGLHWFAYPVAALVGLVALFQHEAMLSTGYTLSGFQWFNAVLSEAALQLSTQVPPVAYSRYVAFAILVCAVAISLLVELLASFRKVALLVIAPLCFAPVIASLFKQEGAGIWNVALLLAAVLGYTALLPYLFRGGQQPAAAHFPGPRQLGFLAATALVCIAAMLAASFWMPGFRKGMLPEGIRPSGDLLASNVDPLLTLGRDLRANNGSTILSYYTSSDKAPYLRTSVIEDLSQARWEPNEALPEDTYFGNTAMQEDFTTFNANEQVARLEWANGISSPVLPLPDRSYFVEGIVGNWNWVPESSVARLSGDAVAATGDIAVAYSELDLSPQMARNLGFFGGVAPNAPGEIYRQLPEDPENTLRTALDGALDEAYRDAEATGSDFEKAVAIQDFLRSRKFGYSERTPLREGYDGANKRVVEAFLERRQGYCVHFASAMALMARQAGIPSRIAVGYAPGKANGKSVEIGKDPVESELESRLDPGTTLTGYAVTGQQSHSWPELYLQGLGWVPFEPTPGQGQPPSYAPQETSTAGPAGFGDEEVPTDRATQRPAESAEASAPAAAPQVAAGEPANSWWALALLIAVVGGALSLAPLRRRRLSRQRQALIAAGGGPAAEALWVELQAIGADAGRRAGEQESVSDYTRRLGEDFARLDGELRRLESAVQASFYAARHPEPDAAAQLVSDLQTVRAQLHLALPLRSRMAAALFPASLRSARLRRLDDSRAPRASAT</sequence>
<feature type="transmembrane region" description="Helical" evidence="2">
    <location>
        <begin position="31"/>
        <end position="49"/>
    </location>
</feature>
<feature type="transmembrane region" description="Helical" evidence="2">
    <location>
        <begin position="143"/>
        <end position="163"/>
    </location>
</feature>
<feature type="transmembrane region" description="Helical" evidence="2">
    <location>
        <begin position="656"/>
        <end position="675"/>
    </location>
</feature>
<gene>
    <name evidence="4" type="ORF">JOF39_001789</name>
</gene>
<comment type="caution">
    <text evidence="4">The sequence shown here is derived from an EMBL/GenBank/DDBJ whole genome shotgun (WGS) entry which is preliminary data.</text>
</comment>
<dbReference type="InterPro" id="IPR002931">
    <property type="entry name" value="Transglutaminase-like"/>
</dbReference>
<dbReference type="EMBL" id="JAGIOJ010000001">
    <property type="protein sequence ID" value="MBP2398708.1"/>
    <property type="molecule type" value="Genomic_DNA"/>
</dbReference>
<organism evidence="4 5">
    <name type="scientific">Glutamicibacter protophormiae</name>
    <name type="common">Brevibacterium protophormiae</name>
    <dbReference type="NCBI Taxonomy" id="37930"/>
    <lineage>
        <taxon>Bacteria</taxon>
        <taxon>Bacillati</taxon>
        <taxon>Actinomycetota</taxon>
        <taxon>Actinomycetes</taxon>
        <taxon>Micrococcales</taxon>
        <taxon>Micrococcaceae</taxon>
        <taxon>Glutamicibacter</taxon>
    </lineage>
</organism>
<protein>
    <recommendedName>
        <fullName evidence="3">Transglutaminase-like domain-containing protein</fullName>
    </recommendedName>
</protein>
<evidence type="ECO:0000313" key="4">
    <source>
        <dbReference type="EMBL" id="MBP2398708.1"/>
    </source>
</evidence>
<accession>A0ABS4XQB4</accession>
<feature type="compositionally biased region" description="Polar residues" evidence="1">
    <location>
        <begin position="598"/>
        <end position="613"/>
    </location>
</feature>
<evidence type="ECO:0000256" key="1">
    <source>
        <dbReference type="SAM" id="MobiDB-lite"/>
    </source>
</evidence>
<feature type="transmembrane region" description="Helical" evidence="2">
    <location>
        <begin position="61"/>
        <end position="79"/>
    </location>
</feature>
<keyword evidence="2" id="KW-0812">Transmembrane</keyword>
<dbReference type="Proteomes" id="UP001195422">
    <property type="component" value="Unassembled WGS sequence"/>
</dbReference>